<evidence type="ECO:0000313" key="11">
    <source>
        <dbReference type="Proteomes" id="UP000248079"/>
    </source>
</evidence>
<dbReference type="AlphaFoldDB" id="A0A2V4AAH8"/>
<dbReference type="GO" id="GO:0070181">
    <property type="term" value="F:small ribosomal subunit rRNA binding"/>
    <property type="evidence" value="ECO:0007669"/>
    <property type="project" value="TreeGrafter"/>
</dbReference>
<evidence type="ECO:0000256" key="7">
    <source>
        <dbReference type="ARBA" id="ARBA00035136"/>
    </source>
</evidence>
<evidence type="ECO:0000256" key="6">
    <source>
        <dbReference type="ARBA" id="ARBA00023274"/>
    </source>
</evidence>
<dbReference type="SUPFAM" id="SSF46992">
    <property type="entry name" value="Ribosomal protein S20"/>
    <property type="match status" value="1"/>
</dbReference>
<dbReference type="EMBL" id="QFLI01000005">
    <property type="protein sequence ID" value="PXY00954.1"/>
    <property type="molecule type" value="Genomic_DNA"/>
</dbReference>
<name>A0A2V4AAH8_9BACT</name>
<evidence type="ECO:0000256" key="8">
    <source>
        <dbReference type="HAMAP-Rule" id="MF_00500"/>
    </source>
</evidence>
<keyword evidence="5 8" id="KW-0689">Ribosomal protein</keyword>
<dbReference type="OrthoDB" id="9808392at2"/>
<accession>A0A2V4AAH8</accession>
<feature type="region of interest" description="Disordered" evidence="9">
    <location>
        <begin position="1"/>
        <end position="20"/>
    </location>
</feature>
<dbReference type="PANTHER" id="PTHR33398">
    <property type="entry name" value="30S RIBOSOMAL PROTEIN S20"/>
    <property type="match status" value="1"/>
</dbReference>
<keyword evidence="11" id="KW-1185">Reference proteome</keyword>
<dbReference type="GO" id="GO:0006412">
    <property type="term" value="P:translation"/>
    <property type="evidence" value="ECO:0007669"/>
    <property type="project" value="UniProtKB-UniRule"/>
</dbReference>
<keyword evidence="3 8" id="KW-0699">rRNA-binding</keyword>
<keyword evidence="6 8" id="KW-0687">Ribonucleoprotein</keyword>
<dbReference type="InterPro" id="IPR002583">
    <property type="entry name" value="Ribosomal_bS20"/>
</dbReference>
<protein>
    <recommendedName>
        <fullName evidence="7 8">Small ribosomal subunit protein bS20</fullName>
    </recommendedName>
</protein>
<dbReference type="Gene3D" id="1.20.58.110">
    <property type="entry name" value="Ribosomal protein S20"/>
    <property type="match status" value="1"/>
</dbReference>
<keyword evidence="4 8" id="KW-0694">RNA-binding</keyword>
<dbReference type="RefSeq" id="WP_054716451.1">
    <property type="nucleotide sequence ID" value="NZ_QFLI01000005.1"/>
</dbReference>
<evidence type="ECO:0000256" key="1">
    <source>
        <dbReference type="ARBA" id="ARBA00003134"/>
    </source>
</evidence>
<dbReference type="NCBIfam" id="TIGR00029">
    <property type="entry name" value="S20"/>
    <property type="match status" value="1"/>
</dbReference>
<evidence type="ECO:0000256" key="9">
    <source>
        <dbReference type="SAM" id="MobiDB-lite"/>
    </source>
</evidence>
<comment type="similarity">
    <text evidence="2 8">Belongs to the bacterial ribosomal protein bS20 family.</text>
</comment>
<comment type="function">
    <text evidence="1 8">Binds directly to 16S ribosomal RNA.</text>
</comment>
<dbReference type="HAMAP" id="MF_00500">
    <property type="entry name" value="Ribosomal_bS20"/>
    <property type="match status" value="1"/>
</dbReference>
<dbReference type="Proteomes" id="UP000248079">
    <property type="component" value="Unassembled WGS sequence"/>
</dbReference>
<organism evidence="10 11">
    <name type="scientific">Marinifilum breve</name>
    <dbReference type="NCBI Taxonomy" id="2184082"/>
    <lineage>
        <taxon>Bacteria</taxon>
        <taxon>Pseudomonadati</taxon>
        <taxon>Bacteroidota</taxon>
        <taxon>Bacteroidia</taxon>
        <taxon>Marinilabiliales</taxon>
        <taxon>Marinifilaceae</taxon>
    </lineage>
</organism>
<evidence type="ECO:0000256" key="3">
    <source>
        <dbReference type="ARBA" id="ARBA00022730"/>
    </source>
</evidence>
<sequence length="83" mass="9415">MANHQSAIKRIRQSEKKRVHNKYYAKTARNAVRKLRATSDKEAANELLPKVTAMLDKLAKINVIHKNKAANLKSKLASHVNKL</sequence>
<gene>
    <name evidence="8" type="primary">rpsT</name>
    <name evidence="10" type="ORF">DF185_13750</name>
</gene>
<proteinExistence type="inferred from homology"/>
<reference evidence="10 11" key="1">
    <citation type="submission" date="2018-05" db="EMBL/GenBank/DDBJ databases">
        <title>Marinifilum breve JC075T sp. nov., a marine bacterium isolated from Yongle Blue Hole in the South China Sea.</title>
        <authorList>
            <person name="Fu T."/>
        </authorList>
    </citation>
    <scope>NUCLEOTIDE SEQUENCE [LARGE SCALE GENOMIC DNA]</scope>
    <source>
        <strain evidence="10 11">JC075</strain>
    </source>
</reference>
<evidence type="ECO:0000256" key="2">
    <source>
        <dbReference type="ARBA" id="ARBA00007634"/>
    </source>
</evidence>
<dbReference type="Pfam" id="PF01649">
    <property type="entry name" value="Ribosomal_S20p"/>
    <property type="match status" value="1"/>
</dbReference>
<comment type="caution">
    <text evidence="10">The sequence shown here is derived from an EMBL/GenBank/DDBJ whole genome shotgun (WGS) entry which is preliminary data.</text>
</comment>
<feature type="compositionally biased region" description="Basic residues" evidence="9">
    <location>
        <begin position="7"/>
        <end position="20"/>
    </location>
</feature>
<evidence type="ECO:0000256" key="4">
    <source>
        <dbReference type="ARBA" id="ARBA00022884"/>
    </source>
</evidence>
<dbReference type="GO" id="GO:0015935">
    <property type="term" value="C:small ribosomal subunit"/>
    <property type="evidence" value="ECO:0007669"/>
    <property type="project" value="TreeGrafter"/>
</dbReference>
<dbReference type="GO" id="GO:0003735">
    <property type="term" value="F:structural constituent of ribosome"/>
    <property type="evidence" value="ECO:0007669"/>
    <property type="project" value="InterPro"/>
</dbReference>
<evidence type="ECO:0000256" key="5">
    <source>
        <dbReference type="ARBA" id="ARBA00022980"/>
    </source>
</evidence>
<dbReference type="PANTHER" id="PTHR33398:SF1">
    <property type="entry name" value="SMALL RIBOSOMAL SUBUNIT PROTEIN BS20C"/>
    <property type="match status" value="1"/>
</dbReference>
<evidence type="ECO:0000313" key="10">
    <source>
        <dbReference type="EMBL" id="PXY00954.1"/>
    </source>
</evidence>
<dbReference type="InterPro" id="IPR036510">
    <property type="entry name" value="Ribosomal_bS20_sf"/>
</dbReference>
<dbReference type="GO" id="GO:0005829">
    <property type="term" value="C:cytosol"/>
    <property type="evidence" value="ECO:0007669"/>
    <property type="project" value="TreeGrafter"/>
</dbReference>